<organism evidence="6 7">
    <name type="scientific">Limnoglobus roseus</name>
    <dbReference type="NCBI Taxonomy" id="2598579"/>
    <lineage>
        <taxon>Bacteria</taxon>
        <taxon>Pseudomonadati</taxon>
        <taxon>Planctomycetota</taxon>
        <taxon>Planctomycetia</taxon>
        <taxon>Gemmatales</taxon>
        <taxon>Gemmataceae</taxon>
        <taxon>Limnoglobus</taxon>
    </lineage>
</organism>
<reference evidence="7" key="1">
    <citation type="submission" date="2019-08" db="EMBL/GenBank/DDBJ databases">
        <title>Limnoglobus roseus gen. nov., sp. nov., a novel freshwater planctomycete with a giant genome from the family Gemmataceae.</title>
        <authorList>
            <person name="Kulichevskaya I.S."/>
            <person name="Naumoff D.G."/>
            <person name="Miroshnikov K."/>
            <person name="Ivanova A."/>
            <person name="Philippov D.A."/>
            <person name="Hakobyan A."/>
            <person name="Rijpstra I.C."/>
            <person name="Sinninghe Damste J.S."/>
            <person name="Liesack W."/>
            <person name="Dedysh S.N."/>
        </authorList>
    </citation>
    <scope>NUCLEOTIDE SEQUENCE [LARGE SCALE GENOMIC DNA]</scope>
    <source>
        <strain evidence="7">PX52</strain>
    </source>
</reference>
<dbReference type="PANTHER" id="PTHR30371:SF0">
    <property type="entry name" value="SEC-INDEPENDENT PROTEIN TRANSLOCASE PROTEIN TATC, CHLOROPLASTIC-RELATED"/>
    <property type="match status" value="1"/>
</dbReference>
<dbReference type="AlphaFoldDB" id="A0A5C1AB51"/>
<dbReference type="GO" id="GO:0043953">
    <property type="term" value="P:protein transport by the Tat complex"/>
    <property type="evidence" value="ECO:0007669"/>
    <property type="project" value="UniProtKB-UniRule"/>
</dbReference>
<feature type="transmembrane region" description="Helical" evidence="5">
    <location>
        <begin position="322"/>
        <end position="339"/>
    </location>
</feature>
<dbReference type="HAMAP" id="MF_00902">
    <property type="entry name" value="TatC"/>
    <property type="match status" value="1"/>
</dbReference>
<dbReference type="PANTHER" id="PTHR30371">
    <property type="entry name" value="SEC-INDEPENDENT PROTEIN TRANSLOCASE PROTEIN TATC"/>
    <property type="match status" value="1"/>
</dbReference>
<evidence type="ECO:0000256" key="5">
    <source>
        <dbReference type="HAMAP-Rule" id="MF_00902"/>
    </source>
</evidence>
<proteinExistence type="inferred from homology"/>
<dbReference type="GO" id="GO:0033281">
    <property type="term" value="C:TAT protein transport complex"/>
    <property type="evidence" value="ECO:0007669"/>
    <property type="project" value="UniProtKB-UniRule"/>
</dbReference>
<dbReference type="Pfam" id="PF00902">
    <property type="entry name" value="TatC"/>
    <property type="match status" value="1"/>
</dbReference>
<evidence type="ECO:0000313" key="7">
    <source>
        <dbReference type="Proteomes" id="UP000324974"/>
    </source>
</evidence>
<evidence type="ECO:0000256" key="1">
    <source>
        <dbReference type="ARBA" id="ARBA00004141"/>
    </source>
</evidence>
<comment type="function">
    <text evidence="5">Part of the twin-arginine translocation (Tat) system that transports large folded proteins containing a characteristic twin-arginine motif in their signal peptide across membranes.</text>
</comment>
<accession>A0A5C1AB51</accession>
<feature type="transmembrane region" description="Helical" evidence="5">
    <location>
        <begin position="196"/>
        <end position="221"/>
    </location>
</feature>
<protein>
    <recommendedName>
        <fullName evidence="5">Sec-independent protein translocase protein TatC</fullName>
    </recommendedName>
</protein>
<comment type="subunit">
    <text evidence="5">Forms a complex with TatA.</text>
</comment>
<keyword evidence="3 5" id="KW-1133">Transmembrane helix</keyword>
<keyword evidence="5" id="KW-0653">Protein transport</keyword>
<keyword evidence="7" id="KW-1185">Reference proteome</keyword>
<keyword evidence="5" id="KW-1003">Cell membrane</keyword>
<gene>
    <name evidence="5" type="primary">tatC</name>
    <name evidence="6" type="ORF">PX52LOC_02887</name>
</gene>
<evidence type="ECO:0000313" key="6">
    <source>
        <dbReference type="EMBL" id="QEL15950.1"/>
    </source>
</evidence>
<dbReference type="RefSeq" id="WP_149110714.1">
    <property type="nucleotide sequence ID" value="NZ_CP042425.1"/>
</dbReference>
<sequence>MPRPSHDDDDIFKDSRMSFGDHIEELRTRLLAAVKGLVFVLMIGLVLDYIGVQAGIPQLGIGRPVMKMIVDPVESQTRDFYAMKVLDDRAKLPTEPTPPEEVERIRKKLADYDGALTALTEGEQLKLRAAPRELPILIPVEPFKSVFGAEPKDKTLTQIPVTIQVYPAHITALTTEGEGLLASKRYLKTLSAQESLIVYFKVSLLSSFVVASPWIFFQIWAFVAAGMYPNERAYVYRYLPFSIGLFLTGILLCQFIVLPGAVKALLAFNNWIDTDPDLRLNEWLSFAIILPLVFGASFQTPLVMFFFNRLGMFSWEDYWAKWRYAVLVLAIFAAVITPTPDAVTMLYLFVPMFGLYMLGVAICRIFPPAEAEYEPEEAEIAV</sequence>
<dbReference type="Proteomes" id="UP000324974">
    <property type="component" value="Chromosome"/>
</dbReference>
<dbReference type="EMBL" id="CP042425">
    <property type="protein sequence ID" value="QEL15950.1"/>
    <property type="molecule type" value="Genomic_DNA"/>
</dbReference>
<feature type="transmembrane region" description="Helical" evidence="5">
    <location>
        <begin position="283"/>
        <end position="307"/>
    </location>
</feature>
<keyword evidence="4 5" id="KW-0472">Membrane</keyword>
<dbReference type="OrthoDB" id="9777044at2"/>
<comment type="subcellular location">
    <subcellularLocation>
        <location evidence="5">Cell membrane</location>
        <topology evidence="5">Multi-pass membrane protein</topology>
    </subcellularLocation>
    <subcellularLocation>
        <location evidence="1">Membrane</location>
        <topology evidence="1">Multi-pass membrane protein</topology>
    </subcellularLocation>
</comment>
<dbReference type="GO" id="GO:0009977">
    <property type="term" value="F:proton motive force dependent protein transmembrane transporter activity"/>
    <property type="evidence" value="ECO:0007669"/>
    <property type="project" value="TreeGrafter"/>
</dbReference>
<dbReference type="GO" id="GO:0065002">
    <property type="term" value="P:intracellular protein transmembrane transport"/>
    <property type="evidence" value="ECO:0007669"/>
    <property type="project" value="TreeGrafter"/>
</dbReference>
<dbReference type="InterPro" id="IPR002033">
    <property type="entry name" value="TatC"/>
</dbReference>
<keyword evidence="2 5" id="KW-0812">Transmembrane</keyword>
<feature type="transmembrane region" description="Helical" evidence="5">
    <location>
        <begin position="30"/>
        <end position="50"/>
    </location>
</feature>
<comment type="similarity">
    <text evidence="5">Belongs to the TatC family.</text>
</comment>
<evidence type="ECO:0000256" key="3">
    <source>
        <dbReference type="ARBA" id="ARBA00022989"/>
    </source>
</evidence>
<evidence type="ECO:0000256" key="2">
    <source>
        <dbReference type="ARBA" id="ARBA00022692"/>
    </source>
</evidence>
<dbReference type="KEGG" id="lrs:PX52LOC_02887"/>
<name>A0A5C1AB51_9BACT</name>
<comment type="caution">
    <text evidence="5">Lacks conserved residue(s) required for the propagation of feature annotation.</text>
</comment>
<evidence type="ECO:0000256" key="4">
    <source>
        <dbReference type="ARBA" id="ARBA00023136"/>
    </source>
</evidence>
<keyword evidence="5" id="KW-0813">Transport</keyword>
<keyword evidence="5" id="KW-0811">Translocation</keyword>
<feature type="transmembrane region" description="Helical" evidence="5">
    <location>
        <begin position="241"/>
        <end position="262"/>
    </location>
</feature>